<comment type="caution">
    <text evidence="1">The sequence shown here is derived from an EMBL/GenBank/DDBJ whole genome shotgun (WGS) entry which is preliminary data.</text>
</comment>
<dbReference type="OrthoDB" id="572274at2"/>
<reference evidence="2" key="1">
    <citation type="submission" date="2016-05" db="EMBL/GenBank/DDBJ databases">
        <title>Draft genome of Corynebacterium afermentans subsp. afermentans LCDC 88199T.</title>
        <authorList>
            <person name="Bernier A.-M."/>
            <person name="Bernard K."/>
        </authorList>
    </citation>
    <scope>NUCLEOTIDE SEQUENCE [LARGE SCALE GENOMIC DNA]</scope>
    <source>
        <strain evidence="2">NML02-A-017</strain>
    </source>
</reference>
<evidence type="ECO:0000313" key="1">
    <source>
        <dbReference type="EMBL" id="OAM26417.1"/>
    </source>
</evidence>
<name>A0A1A9RVV8_9NEIS</name>
<dbReference type="RefSeq" id="WP_067594554.1">
    <property type="nucleotide sequence ID" value="NZ_LXSL01000030.1"/>
</dbReference>
<dbReference type="EMBL" id="LXSL01000030">
    <property type="protein sequence ID" value="OAM26417.1"/>
    <property type="molecule type" value="Genomic_DNA"/>
</dbReference>
<sequence>MQNIRFPLRFHFKIFTPSNDFSVLDEGGQEIAYTRQKIFKLKEEVEIFRSADRCERLYRICADRIIDFNACYRIFGENGAELGSVRRDGMRSLWRVRYRIFGADGQPLYQIQEKNPWIAFWDGLVGEIPLIGALSGYILNPSYEITDASGQQVYLLKKEPSLVERRFSLEKTGTAAHDELVVLSLMMLMLLERSNG</sequence>
<organism evidence="1 2">
    <name type="scientific">Eikenella longinqua</name>
    <dbReference type="NCBI Taxonomy" id="1795827"/>
    <lineage>
        <taxon>Bacteria</taxon>
        <taxon>Pseudomonadati</taxon>
        <taxon>Pseudomonadota</taxon>
        <taxon>Betaproteobacteria</taxon>
        <taxon>Neisseriales</taxon>
        <taxon>Neisseriaceae</taxon>
        <taxon>Eikenella</taxon>
    </lineage>
</organism>
<gene>
    <name evidence="1" type="ORF">A7P95_09565</name>
</gene>
<dbReference type="STRING" id="1795827.A7P95_09565"/>
<evidence type="ECO:0000313" key="2">
    <source>
        <dbReference type="Proteomes" id="UP000077885"/>
    </source>
</evidence>
<keyword evidence="2" id="KW-1185">Reference proteome</keyword>
<protein>
    <submittedName>
        <fullName evidence="1">Uncharacterized protein</fullName>
    </submittedName>
</protein>
<dbReference type="AlphaFoldDB" id="A0A1A9RVV8"/>
<proteinExistence type="predicted"/>
<dbReference type="Proteomes" id="UP000077885">
    <property type="component" value="Unassembled WGS sequence"/>
</dbReference>
<accession>A0A1A9RVV8</accession>